<feature type="chain" id="PRO_5009262086" evidence="3">
    <location>
        <begin position="29"/>
        <end position="580"/>
    </location>
</feature>
<dbReference type="OrthoDB" id="9761519at2"/>
<evidence type="ECO:0000313" key="6">
    <source>
        <dbReference type="Proteomes" id="UP000199103"/>
    </source>
</evidence>
<dbReference type="InterPro" id="IPR008929">
    <property type="entry name" value="Chondroitin_lyas"/>
</dbReference>
<name>A0A1H1UEH9_9ACTN</name>
<dbReference type="GO" id="GO:0042597">
    <property type="term" value="C:periplasmic space"/>
    <property type="evidence" value="ECO:0007669"/>
    <property type="project" value="InterPro"/>
</dbReference>
<keyword evidence="1 3" id="KW-0732">Signal</keyword>
<accession>A0A1H1UEH9</accession>
<feature type="domain" description="Alginate lyase" evidence="4">
    <location>
        <begin position="97"/>
        <end position="249"/>
    </location>
</feature>
<dbReference type="Pfam" id="PF05426">
    <property type="entry name" value="Alginate_lyase"/>
    <property type="match status" value="1"/>
</dbReference>
<feature type="signal peptide" evidence="3">
    <location>
        <begin position="1"/>
        <end position="28"/>
    </location>
</feature>
<evidence type="ECO:0000313" key="5">
    <source>
        <dbReference type="EMBL" id="SDS70279.1"/>
    </source>
</evidence>
<protein>
    <submittedName>
        <fullName evidence="5">Alginate lyase</fullName>
    </submittedName>
</protein>
<dbReference type="GO" id="GO:0016829">
    <property type="term" value="F:lyase activity"/>
    <property type="evidence" value="ECO:0007669"/>
    <property type="project" value="UniProtKB-KW"/>
</dbReference>
<dbReference type="Proteomes" id="UP000199103">
    <property type="component" value="Chromosome I"/>
</dbReference>
<organism evidence="5 6">
    <name type="scientific">Microlunatus soli</name>
    <dbReference type="NCBI Taxonomy" id="630515"/>
    <lineage>
        <taxon>Bacteria</taxon>
        <taxon>Bacillati</taxon>
        <taxon>Actinomycetota</taxon>
        <taxon>Actinomycetes</taxon>
        <taxon>Propionibacteriales</taxon>
        <taxon>Propionibacteriaceae</taxon>
        <taxon>Microlunatus</taxon>
    </lineage>
</organism>
<dbReference type="AlphaFoldDB" id="A0A1H1UEH9"/>
<evidence type="ECO:0000259" key="4">
    <source>
        <dbReference type="Pfam" id="PF05426"/>
    </source>
</evidence>
<dbReference type="SUPFAM" id="SSF48230">
    <property type="entry name" value="Chondroitin AC/alginate lyase"/>
    <property type="match status" value="1"/>
</dbReference>
<sequence length="580" mass="64320">MMKPVSAVLCLLSAVLLSVSVAVPSAVATPQERPRPVIFTTEAEISRAIRRVHDHQQPFYDSWLKTKAAADAALAKTYIPEQSYNHETYFGIARPQAQDARSLALVARITGDRTYADKAREILRLWARDAIDGDYPGWGSPHQMGLVIGRVVPIFADAYAMLWDELPTAERTLMAQWFGKMAKAIMISRNIFRYETETCDYGVCRYRGEPGTYLGGNYFSNHLSAHNLGLLAIGAALRDREMVAEQLDSPRNDKDLKELINGAIVMPDDLGGGVADGDLYKGDPTYTDGAPLPEPGEIWDRSRTAQGKGLHYTFLHLQLLMLQADIAKNQEGSGRDWFDYVGPRGEHLELPFEIYDDFLMTADPGARTGYYVASALEYNLVTLYELAHREYPANPDIRTVLESFDRAGFTDDHQTFGWTLPLTDGLDDLALADEPYPASGRSSWTFDSDGDFEAVTVRKAQATVADGSLNLTVNQDDPGIVTPDLLGLPTADYGQVEIRMRNRTADTQLVVYFSTDDAPVIDGSRRAAITITANDTDFTSYRIDLRQNPQWTGRIRQLRIDPVQGTSTGTVSIDSVRVIA</sequence>
<dbReference type="EMBL" id="LT629772">
    <property type="protein sequence ID" value="SDS70279.1"/>
    <property type="molecule type" value="Genomic_DNA"/>
</dbReference>
<gene>
    <name evidence="5" type="ORF">SAMN04489812_2732</name>
</gene>
<dbReference type="InterPro" id="IPR008397">
    <property type="entry name" value="Alginate_lyase_dom"/>
</dbReference>
<dbReference type="RefSeq" id="WP_091525602.1">
    <property type="nucleotide sequence ID" value="NZ_LT629772.1"/>
</dbReference>
<dbReference type="STRING" id="630515.SAMN04489812_2732"/>
<evidence type="ECO:0000256" key="3">
    <source>
        <dbReference type="SAM" id="SignalP"/>
    </source>
</evidence>
<keyword evidence="6" id="KW-1185">Reference proteome</keyword>
<reference evidence="5 6" key="1">
    <citation type="submission" date="2016-10" db="EMBL/GenBank/DDBJ databases">
        <authorList>
            <person name="de Groot N.N."/>
        </authorList>
    </citation>
    <scope>NUCLEOTIDE SEQUENCE [LARGE SCALE GENOMIC DNA]</scope>
    <source>
        <strain evidence="5 6">DSM 21800</strain>
    </source>
</reference>
<evidence type="ECO:0000256" key="1">
    <source>
        <dbReference type="ARBA" id="ARBA00022729"/>
    </source>
</evidence>
<evidence type="ECO:0000256" key="2">
    <source>
        <dbReference type="ARBA" id="ARBA00023239"/>
    </source>
</evidence>
<keyword evidence="2 5" id="KW-0456">Lyase</keyword>
<proteinExistence type="predicted"/>
<dbReference type="Gene3D" id="1.50.10.100">
    <property type="entry name" value="Chondroitin AC/alginate lyase"/>
    <property type="match status" value="1"/>
</dbReference>